<protein>
    <submittedName>
        <fullName evidence="2">C-type lectin domain-containing protein</fullName>
    </submittedName>
</protein>
<sequence length="329" mass="38000">MDEPTEEPSDCPKKWIYHPNTGSCYRAFGGTKNITWLEADKLCGDAGKMKIEYNYLIFLTFFSSIFSKIVLNLCPNGWDLNQSTRSCYRLINRPMPQIYAQKYCNNLDSKAKLVRVQDKLENDFLQEYTYSGDIWLEAKAKFDIIDSKAALFSPGLVLRWKNGKPVKYANWENRNGLGKMDSEHLCVIMNNRGKWKNADCNKKANFVCERKMDEPTEEPSDCAQCNEDASLASIVDAYENKFVMDLARKRQPNWQYIFLGAIGDTKSKKLWDWVDGNPFKAYSNWDIGMPKGNRRQAVLSMNRSGRWQNIFADRTMPGRTVVVCKFLPN</sequence>
<name>A0AC34QC91_9BILA</name>
<organism evidence="1 2">
    <name type="scientific">Panagrolaimus sp. JU765</name>
    <dbReference type="NCBI Taxonomy" id="591449"/>
    <lineage>
        <taxon>Eukaryota</taxon>
        <taxon>Metazoa</taxon>
        <taxon>Ecdysozoa</taxon>
        <taxon>Nematoda</taxon>
        <taxon>Chromadorea</taxon>
        <taxon>Rhabditida</taxon>
        <taxon>Tylenchina</taxon>
        <taxon>Panagrolaimomorpha</taxon>
        <taxon>Panagrolaimoidea</taxon>
        <taxon>Panagrolaimidae</taxon>
        <taxon>Panagrolaimus</taxon>
    </lineage>
</organism>
<reference evidence="2" key="1">
    <citation type="submission" date="2022-11" db="UniProtKB">
        <authorList>
            <consortium name="WormBaseParasite"/>
        </authorList>
    </citation>
    <scope>IDENTIFICATION</scope>
</reference>
<proteinExistence type="predicted"/>
<evidence type="ECO:0000313" key="2">
    <source>
        <dbReference type="WBParaSite" id="JU765_v2.g15074.t1"/>
    </source>
</evidence>
<accession>A0AC34QC91</accession>
<evidence type="ECO:0000313" key="1">
    <source>
        <dbReference type="Proteomes" id="UP000887576"/>
    </source>
</evidence>
<dbReference type="WBParaSite" id="JU765_v2.g15074.t1">
    <property type="protein sequence ID" value="JU765_v2.g15074.t1"/>
    <property type="gene ID" value="JU765_v2.g15074"/>
</dbReference>
<dbReference type="Proteomes" id="UP000887576">
    <property type="component" value="Unplaced"/>
</dbReference>